<dbReference type="PANTHER" id="PTHR30478:SF0">
    <property type="entry name" value="BETA SLIDING CLAMP"/>
    <property type="match status" value="1"/>
</dbReference>
<evidence type="ECO:0000313" key="12">
    <source>
        <dbReference type="Proteomes" id="UP000034215"/>
    </source>
</evidence>
<accession>A0A0G0QNS2</accession>
<dbReference type="AlphaFoldDB" id="A0A0G0QNS2"/>
<dbReference type="Pfam" id="PF02767">
    <property type="entry name" value="DNA_pol3_beta_2"/>
    <property type="match status" value="1"/>
</dbReference>
<evidence type="ECO:0000259" key="9">
    <source>
        <dbReference type="Pfam" id="PF00712"/>
    </source>
</evidence>
<dbReference type="GO" id="GO:0003677">
    <property type="term" value="F:DNA binding"/>
    <property type="evidence" value="ECO:0007669"/>
    <property type="project" value="UniProtKB-KW"/>
</dbReference>
<dbReference type="Proteomes" id="UP000034215">
    <property type="component" value="Unassembled WGS sequence"/>
</dbReference>
<dbReference type="CDD" id="cd00140">
    <property type="entry name" value="beta_clamp"/>
    <property type="match status" value="1"/>
</dbReference>
<evidence type="ECO:0000256" key="6">
    <source>
        <dbReference type="ARBA" id="ARBA00022705"/>
    </source>
</evidence>
<feature type="domain" description="DNA polymerase III beta sliding clamp N-terminal" evidence="9">
    <location>
        <begin position="1"/>
        <end position="117"/>
    </location>
</feature>
<dbReference type="GO" id="GO:0005737">
    <property type="term" value="C:cytoplasm"/>
    <property type="evidence" value="ECO:0007669"/>
    <property type="project" value="UniProtKB-SubCell"/>
</dbReference>
<dbReference type="InterPro" id="IPR046938">
    <property type="entry name" value="DNA_clamp_sf"/>
</dbReference>
<dbReference type="GO" id="GO:0003887">
    <property type="term" value="F:DNA-directed DNA polymerase activity"/>
    <property type="evidence" value="ECO:0007669"/>
    <property type="project" value="UniProtKB-KW"/>
</dbReference>
<comment type="similarity">
    <text evidence="2">Belongs to the beta sliding clamp family.</text>
</comment>
<dbReference type="InterPro" id="IPR001001">
    <property type="entry name" value="DNA_polIII_beta"/>
</dbReference>
<evidence type="ECO:0000256" key="5">
    <source>
        <dbReference type="ARBA" id="ARBA00022695"/>
    </source>
</evidence>
<proteinExistence type="inferred from homology"/>
<reference evidence="11 12" key="1">
    <citation type="journal article" date="2015" name="Nature">
        <title>rRNA introns, odd ribosomes, and small enigmatic genomes across a large radiation of phyla.</title>
        <authorList>
            <person name="Brown C.T."/>
            <person name="Hug L.A."/>
            <person name="Thomas B.C."/>
            <person name="Sharon I."/>
            <person name="Castelle C.J."/>
            <person name="Singh A."/>
            <person name="Wilkins M.J."/>
            <person name="Williams K.H."/>
            <person name="Banfield J.F."/>
        </authorList>
    </citation>
    <scope>NUCLEOTIDE SEQUENCE [LARGE SCALE GENOMIC DNA]</scope>
</reference>
<keyword evidence="5" id="KW-0548">Nucleotidyltransferase</keyword>
<dbReference type="SMART" id="SM00480">
    <property type="entry name" value="POL3Bc"/>
    <property type="match status" value="1"/>
</dbReference>
<keyword evidence="8" id="KW-0238">DNA-binding</keyword>
<organism evidence="11 12">
    <name type="scientific">Candidatus Woesebacteria bacterium GW2011_GWB1_40_12</name>
    <dbReference type="NCBI Taxonomy" id="1618576"/>
    <lineage>
        <taxon>Bacteria</taxon>
        <taxon>Candidatus Woeseibacteriota</taxon>
    </lineage>
</organism>
<protein>
    <submittedName>
        <fullName evidence="11">Polymerase III subunit beta protein</fullName>
    </submittedName>
</protein>
<comment type="caution">
    <text evidence="11">The sequence shown here is derived from an EMBL/GenBank/DDBJ whole genome shotgun (WGS) entry which is preliminary data.</text>
</comment>
<dbReference type="GO" id="GO:0009360">
    <property type="term" value="C:DNA polymerase III complex"/>
    <property type="evidence" value="ECO:0007669"/>
    <property type="project" value="InterPro"/>
</dbReference>
<dbReference type="Pfam" id="PF00712">
    <property type="entry name" value="DNA_pol3_beta"/>
    <property type="match status" value="1"/>
</dbReference>
<feature type="non-terminal residue" evidence="11">
    <location>
        <position position="219"/>
    </location>
</feature>
<keyword evidence="6" id="KW-0235">DNA replication</keyword>
<keyword evidence="7" id="KW-0239">DNA-directed DNA polymerase</keyword>
<keyword evidence="4" id="KW-0808">Transferase</keyword>
<evidence type="ECO:0000256" key="4">
    <source>
        <dbReference type="ARBA" id="ARBA00022679"/>
    </source>
</evidence>
<sequence length="219" mass="23991">MKLQILQENLERAIGITTRFASTKAQLPILGNILLSTKKSKIYISSTNLEISASVQIGAKVEEEGEISIPAKVIADLVSNLPKETINLESEKEQLKISTPGFSSTILGMDPSDFPAVPNSVNDSKSVVFSKKDISECLNKVVFATSTDETRPILTGVLFILKNNSLSLVATDGFRLSRRMVSLKDYKGEDKTVVIPKSILGEIIRGVFETDEILFNLED</sequence>
<evidence type="ECO:0000256" key="1">
    <source>
        <dbReference type="ARBA" id="ARBA00004496"/>
    </source>
</evidence>
<dbReference type="GO" id="GO:0006271">
    <property type="term" value="P:DNA strand elongation involved in DNA replication"/>
    <property type="evidence" value="ECO:0007669"/>
    <property type="project" value="TreeGrafter"/>
</dbReference>
<evidence type="ECO:0000259" key="10">
    <source>
        <dbReference type="Pfam" id="PF02767"/>
    </source>
</evidence>
<name>A0A0G0QNS2_9BACT</name>
<dbReference type="PANTHER" id="PTHR30478">
    <property type="entry name" value="DNA POLYMERASE III SUBUNIT BETA"/>
    <property type="match status" value="1"/>
</dbReference>
<evidence type="ECO:0000313" key="11">
    <source>
        <dbReference type="EMBL" id="KKR41768.1"/>
    </source>
</evidence>
<gene>
    <name evidence="11" type="ORF">UT76_C0027G0019</name>
</gene>
<dbReference type="SUPFAM" id="SSF55979">
    <property type="entry name" value="DNA clamp"/>
    <property type="match status" value="2"/>
</dbReference>
<dbReference type="GO" id="GO:0008408">
    <property type="term" value="F:3'-5' exonuclease activity"/>
    <property type="evidence" value="ECO:0007669"/>
    <property type="project" value="InterPro"/>
</dbReference>
<feature type="domain" description="DNA polymerase III beta sliding clamp central" evidence="10">
    <location>
        <begin position="131"/>
        <end position="205"/>
    </location>
</feature>
<evidence type="ECO:0000256" key="8">
    <source>
        <dbReference type="ARBA" id="ARBA00023125"/>
    </source>
</evidence>
<dbReference type="Gene3D" id="3.10.150.10">
    <property type="entry name" value="DNA Polymerase III, subunit A, domain 2"/>
    <property type="match status" value="1"/>
</dbReference>
<dbReference type="InterPro" id="IPR022634">
    <property type="entry name" value="DNA_polIII_beta_N"/>
</dbReference>
<evidence type="ECO:0000256" key="3">
    <source>
        <dbReference type="ARBA" id="ARBA00022490"/>
    </source>
</evidence>
<dbReference type="NCBIfam" id="TIGR00663">
    <property type="entry name" value="dnan"/>
    <property type="match status" value="1"/>
</dbReference>
<comment type="subcellular location">
    <subcellularLocation>
        <location evidence="1">Cytoplasm</location>
    </subcellularLocation>
</comment>
<evidence type="ECO:0000256" key="7">
    <source>
        <dbReference type="ARBA" id="ARBA00022932"/>
    </source>
</evidence>
<dbReference type="InterPro" id="IPR022637">
    <property type="entry name" value="DNA_polIII_beta_cen"/>
</dbReference>
<dbReference type="Gene3D" id="3.70.10.10">
    <property type="match status" value="1"/>
</dbReference>
<evidence type="ECO:0000256" key="2">
    <source>
        <dbReference type="ARBA" id="ARBA00010752"/>
    </source>
</evidence>
<dbReference type="EMBL" id="LBYA01000027">
    <property type="protein sequence ID" value="KKR41768.1"/>
    <property type="molecule type" value="Genomic_DNA"/>
</dbReference>
<keyword evidence="3" id="KW-0963">Cytoplasm</keyword>